<evidence type="ECO:0000313" key="2">
    <source>
        <dbReference type="EMBL" id="WRO22957.1"/>
    </source>
</evidence>
<gene>
    <name evidence="2" type="ORF">MFMK1_002803</name>
</gene>
<proteinExistence type="predicted"/>
<reference evidence="2 3" key="1">
    <citation type="submission" date="2023-04" db="EMBL/GenBank/DDBJ databases">
        <authorList>
            <person name="Hsu D."/>
        </authorList>
    </citation>
    <scope>NUCLEOTIDE SEQUENCE [LARGE SCALE GENOMIC DNA]</scope>
    <source>
        <strain evidence="2 3">MK1</strain>
    </source>
</reference>
<evidence type="ECO:0000256" key="1">
    <source>
        <dbReference type="SAM" id="Phobius"/>
    </source>
</evidence>
<feature type="transmembrane region" description="Helical" evidence="1">
    <location>
        <begin position="37"/>
        <end position="59"/>
    </location>
</feature>
<keyword evidence="1" id="KW-0472">Membrane</keyword>
<keyword evidence="1" id="KW-0812">Transmembrane</keyword>
<dbReference type="Pfam" id="PF14045">
    <property type="entry name" value="YIEGIA"/>
    <property type="match status" value="1"/>
</dbReference>
<accession>A0AAU0URW7</accession>
<dbReference type="KEGG" id="dbc:MFMK1_002803"/>
<dbReference type="AlphaFoldDB" id="A0AAU0URW7"/>
<dbReference type="InterPro" id="IPR025918">
    <property type="entry name" value="YIEGIA"/>
</dbReference>
<dbReference type="EMBL" id="CP121694">
    <property type="protein sequence ID" value="WRO22957.1"/>
    <property type="molecule type" value="Genomic_DNA"/>
</dbReference>
<feature type="transmembrane region" description="Helical" evidence="1">
    <location>
        <begin position="6"/>
        <end position="25"/>
    </location>
</feature>
<feature type="transmembrane region" description="Helical" evidence="1">
    <location>
        <begin position="115"/>
        <end position="145"/>
    </location>
</feature>
<protein>
    <submittedName>
        <fullName evidence="2">YIEGIA family protein</fullName>
    </submittedName>
</protein>
<dbReference type="RefSeq" id="WP_366922351.1">
    <property type="nucleotide sequence ID" value="NZ_CP121694.1"/>
</dbReference>
<keyword evidence="1" id="KW-1133">Transmembrane helix</keyword>
<sequence>MNEYVPAVVAGLIMGTIARVFMLRSDYRQFPGYPHGYVTHLGLGVIAAGLGAVAVPALMEQEFAAVTFLALAAQQFRDIRNMERESLAELEELALVPRGKDYIEGIARVFESRNYLVMFTALMTSLVTFYTEWYYGILAAILVIYGNNFLMKGKVVGEIADIVPCKLHFKGALLMVDNIVIMNVGLTESREKILKEGLGVLIKPKDDDARATLNSIGQRQAILQTAASLIGSKKEVGELDWTPLARKDIDTGKIGLYILPNEPDIHPLIEAIKMTPVLESSKVNPLQAGPGRRAAD</sequence>
<keyword evidence="3" id="KW-1185">Reference proteome</keyword>
<dbReference type="Proteomes" id="UP001329915">
    <property type="component" value="Chromosome"/>
</dbReference>
<name>A0AAU0URW7_9FIRM</name>
<evidence type="ECO:0000313" key="3">
    <source>
        <dbReference type="Proteomes" id="UP001329915"/>
    </source>
</evidence>
<organism evidence="2 3">
    <name type="scientific">Metallumcola ferriviriculae</name>
    <dbReference type="NCBI Taxonomy" id="3039180"/>
    <lineage>
        <taxon>Bacteria</taxon>
        <taxon>Bacillati</taxon>
        <taxon>Bacillota</taxon>
        <taxon>Clostridia</taxon>
        <taxon>Neomoorellales</taxon>
        <taxon>Desulfitibacteraceae</taxon>
        <taxon>Metallumcola</taxon>
    </lineage>
</organism>